<dbReference type="STRING" id="212667.VFDL14_07230"/>
<accession>A0A066V246</accession>
<protein>
    <submittedName>
        <fullName evidence="1">Uncharacterized protein</fullName>
    </submittedName>
</protein>
<dbReference type="EMBL" id="JFFR01000002">
    <property type="protein sequence ID" value="KDN30643.1"/>
    <property type="molecule type" value="Genomic_DNA"/>
</dbReference>
<reference evidence="1 2" key="1">
    <citation type="submission" date="2014-02" db="EMBL/GenBank/DDBJ databases">
        <title>Vibrio fortis Dalian14 Genome Sequencing.</title>
        <authorList>
            <person name="Wang Y."/>
            <person name="Song L."/>
            <person name="Liu G."/>
            <person name="Ding J."/>
        </authorList>
    </citation>
    <scope>NUCLEOTIDE SEQUENCE [LARGE SCALE GENOMIC DNA]</scope>
    <source>
        <strain evidence="1 2">Dalian14</strain>
    </source>
</reference>
<keyword evidence="2" id="KW-1185">Reference proteome</keyword>
<comment type="caution">
    <text evidence="1">The sequence shown here is derived from an EMBL/GenBank/DDBJ whole genome shotgun (WGS) entry which is preliminary data.</text>
</comment>
<dbReference type="Proteomes" id="UP000027219">
    <property type="component" value="Unassembled WGS sequence"/>
</dbReference>
<sequence>MYGGLVTTGGDDAYIYNSDFNETGGYIGFAYSMGGGERLNCSRLAEIETEKALIELNKLKSEIKHIERLRKIQLMEAEGKLKKRDFEDSIYSK</sequence>
<proteinExistence type="predicted"/>
<dbReference type="AlphaFoldDB" id="A0A066V246"/>
<evidence type="ECO:0000313" key="2">
    <source>
        <dbReference type="Proteomes" id="UP000027219"/>
    </source>
</evidence>
<name>A0A066V246_9VIBR</name>
<organism evidence="1 2">
    <name type="scientific">Vibrio fortis</name>
    <dbReference type="NCBI Taxonomy" id="212667"/>
    <lineage>
        <taxon>Bacteria</taxon>
        <taxon>Pseudomonadati</taxon>
        <taxon>Pseudomonadota</taxon>
        <taxon>Gammaproteobacteria</taxon>
        <taxon>Vibrionales</taxon>
        <taxon>Vibrionaceae</taxon>
        <taxon>Vibrio</taxon>
    </lineage>
</organism>
<gene>
    <name evidence="1" type="ORF">VFDL14_07230</name>
</gene>
<evidence type="ECO:0000313" key="1">
    <source>
        <dbReference type="EMBL" id="KDN30643.1"/>
    </source>
</evidence>